<dbReference type="CDD" id="cd00737">
    <property type="entry name" value="lyz_endolysin_autolysin"/>
    <property type="match status" value="1"/>
</dbReference>
<keyword evidence="1 4" id="KW-0378">Hydrolase</keyword>
<dbReference type="EMBL" id="CP080034">
    <property type="protein sequence ID" value="QYC11661.1"/>
    <property type="molecule type" value="Genomic_DNA"/>
</dbReference>
<comment type="catalytic activity">
    <reaction evidence="1">
        <text>Hydrolysis of (1-&gt;4)-beta-linkages between N-acetylmuramic acid and N-acetyl-D-glucosamine residues in a peptidoglycan and between N-acetyl-D-glucosamine residues in chitodextrins.</text>
        <dbReference type="EC" id="3.2.1.17"/>
    </reaction>
</comment>
<dbReference type="GO" id="GO:0016787">
    <property type="term" value="F:hydrolase activity"/>
    <property type="evidence" value="ECO:0007669"/>
    <property type="project" value="UniProtKB-KW"/>
</dbReference>
<evidence type="ECO:0000313" key="5">
    <source>
        <dbReference type="Proteomes" id="UP000824334"/>
    </source>
</evidence>
<evidence type="ECO:0000256" key="3">
    <source>
        <dbReference type="SAM" id="Phobius"/>
    </source>
</evidence>
<dbReference type="EC" id="3.2.1.17" evidence="1"/>
<dbReference type="GeneID" id="94374962"/>
<sequence length="467" mass="48600">MSDVVQKPTKVSREGVILIKSFEGFRPRAVQRNDGRWMIGYGHTQSAREGLTISESDAELLLQHDLIPVVRAVKAIQTPLNQHQFDSIASFAFSVGVDRFKTSDVLARLNAGAPAEAADAMTGWADDAAAEGPPRRRAAERALFFARPGAAVALADLLAAPVPHLPHVVRFDAAPATLVSTPLALSSDTPQAAAFPLDEAAPHAPDSTISAAAEDVAPFPLDPDAPAPTPVEEETVSNLADPAPLAIDPVEATAISTKSAFHSYSPFGQKVVGPLPHFDQPSGVLAGDPSGVPSTVKDEAAALPLVAANDVQNAVTAQAASTSNDTLNSFQNAVEGQSPIVASPLASLDSPALALTAPDDAETSTGGQAARFDPAAQAAAPKSPERPYNPRKALPRRSGLGETWTFLAMGGLGLIALGTAIAAFRRASVTQARDSATIGWVLALIAVACVGVAGWNLYQRWGRAERR</sequence>
<name>A0ABX8TKB5_9CAUL</name>
<protein>
    <recommendedName>
        <fullName evidence="1">Lysozyme</fullName>
        <ecNumber evidence="1">3.2.1.17</ecNumber>
    </recommendedName>
</protein>
<dbReference type="InterPro" id="IPR002196">
    <property type="entry name" value="Glyco_hydro_24"/>
</dbReference>
<accession>A0ABX8TKB5</accession>
<dbReference type="InterPro" id="IPR051018">
    <property type="entry name" value="Bacteriophage_GH24"/>
</dbReference>
<gene>
    <name evidence="4" type="ORF">KWG56_06780</name>
</gene>
<keyword evidence="1" id="KW-0081">Bacteriolytic enzyme</keyword>
<dbReference type="PANTHER" id="PTHR38107">
    <property type="match status" value="1"/>
</dbReference>
<keyword evidence="3" id="KW-0472">Membrane</keyword>
<evidence type="ECO:0000313" key="4">
    <source>
        <dbReference type="EMBL" id="QYC11661.1"/>
    </source>
</evidence>
<feature type="transmembrane region" description="Helical" evidence="3">
    <location>
        <begin position="404"/>
        <end position="424"/>
    </location>
</feature>
<keyword evidence="1" id="KW-0929">Antimicrobial</keyword>
<dbReference type="RefSeq" id="WP_219354202.1">
    <property type="nucleotide sequence ID" value="NZ_CP080034.1"/>
</dbReference>
<feature type="region of interest" description="Disordered" evidence="2">
    <location>
        <begin position="357"/>
        <end position="395"/>
    </location>
</feature>
<dbReference type="Proteomes" id="UP000824334">
    <property type="component" value="Chromosome"/>
</dbReference>
<reference evidence="4 5" key="1">
    <citation type="submission" date="2021-07" db="EMBL/GenBank/DDBJ databases">
        <title>Isolation and characterization of bacteria from a gold mining with a capacity of golden bioaccumulation.</title>
        <authorList>
            <person name="Yang X.J."/>
        </authorList>
    </citation>
    <scope>NUCLEOTIDE SEQUENCE [LARGE SCALE GENOMIC DNA]</scope>
    <source>
        <strain evidence="4 5">Au29</strain>
    </source>
</reference>
<evidence type="ECO:0000256" key="2">
    <source>
        <dbReference type="SAM" id="MobiDB-lite"/>
    </source>
</evidence>
<keyword evidence="5" id="KW-1185">Reference proteome</keyword>
<dbReference type="PANTHER" id="PTHR38107:SF3">
    <property type="entry name" value="LYSOZYME RRRD-RELATED"/>
    <property type="match status" value="1"/>
</dbReference>
<keyword evidence="3" id="KW-0812">Transmembrane</keyword>
<keyword evidence="3" id="KW-1133">Transmembrane helix</keyword>
<dbReference type="Pfam" id="PF00959">
    <property type="entry name" value="Phage_lysozyme"/>
    <property type="match status" value="1"/>
</dbReference>
<keyword evidence="1" id="KW-0326">Glycosidase</keyword>
<feature type="transmembrane region" description="Helical" evidence="3">
    <location>
        <begin position="436"/>
        <end position="458"/>
    </location>
</feature>
<proteinExistence type="inferred from homology"/>
<feature type="compositionally biased region" description="Low complexity" evidence="2">
    <location>
        <begin position="369"/>
        <end position="380"/>
    </location>
</feature>
<evidence type="ECO:0000256" key="1">
    <source>
        <dbReference type="RuleBase" id="RU003788"/>
    </source>
</evidence>
<organism evidence="4 5">
    <name type="scientific">Brevundimonas nasdae</name>
    <dbReference type="NCBI Taxonomy" id="172043"/>
    <lineage>
        <taxon>Bacteria</taxon>
        <taxon>Pseudomonadati</taxon>
        <taxon>Pseudomonadota</taxon>
        <taxon>Alphaproteobacteria</taxon>
        <taxon>Caulobacterales</taxon>
        <taxon>Caulobacteraceae</taxon>
        <taxon>Brevundimonas</taxon>
    </lineage>
</organism>
<dbReference type="InterPro" id="IPR033907">
    <property type="entry name" value="Endolysin_autolysin"/>
</dbReference>
<comment type="similarity">
    <text evidence="1">Belongs to the glycosyl hydrolase 24 family.</text>
</comment>